<proteinExistence type="predicted"/>
<gene>
    <name evidence="4" type="ORF">M0H32_28365</name>
</gene>
<evidence type="ECO:0000259" key="3">
    <source>
        <dbReference type="Pfam" id="PF23981"/>
    </source>
</evidence>
<evidence type="ECO:0000259" key="2">
    <source>
        <dbReference type="Pfam" id="PF13400"/>
    </source>
</evidence>
<dbReference type="InterPro" id="IPR055729">
    <property type="entry name" value="DUF7305"/>
</dbReference>
<keyword evidence="1" id="KW-0472">Membrane</keyword>
<protein>
    <submittedName>
        <fullName evidence="4">Pilus assembly protein TadG-related protein</fullName>
    </submittedName>
</protein>
<feature type="transmembrane region" description="Helical" evidence="1">
    <location>
        <begin position="20"/>
        <end position="43"/>
    </location>
</feature>
<dbReference type="RefSeq" id="WP_282449601.1">
    <property type="nucleotide sequence ID" value="NZ_JALNMJ010000041.1"/>
</dbReference>
<name>A0ABT0H337_9HYPH</name>
<feature type="domain" description="DUF7305" evidence="3">
    <location>
        <begin position="227"/>
        <end position="389"/>
    </location>
</feature>
<comment type="caution">
    <text evidence="4">The sequence shown here is derived from an EMBL/GenBank/DDBJ whole genome shotgun (WGS) entry which is preliminary data.</text>
</comment>
<sequence>MSLRFVRQLVDCRRGTIAIFGALLMPIAIAGFGLGAEASYWYFAQRKLQNAADVAAYAAAAQLRTSRNVDTLSEAALAAAVKTGYDTSLGSMTADWPPSTGSFAGNSNAVEIVLQENHPRLFTAIFSSGDVSLGGRAVARLQQGSPTCILALDRTSSGAVTFTGSSDVTLEGCNVHANSTADDAVRVSGNGKVETPCASAVGNVSATSGLSMSSCSSPIEYAEAVDDPFADVPEPSTNGPCEPENDFGGPPSSSYTISEGRYCGGLTVRRTVTMNPGVYVIDGGDLKLTSSSSLSGTGVTLYLTNGATVSISGTSDVALTAPVSGDYQGILIFVDRNDPSATHIINGSSSMALNGAIYAPSGDIKFAGNSSGGEGCTQIVANTVEFTGDAGIGSDCTDMGFNDLLNDQLVQLVE</sequence>
<keyword evidence="5" id="KW-1185">Reference proteome</keyword>
<evidence type="ECO:0000313" key="5">
    <source>
        <dbReference type="Proteomes" id="UP001431221"/>
    </source>
</evidence>
<evidence type="ECO:0000313" key="4">
    <source>
        <dbReference type="EMBL" id="MCK7616086.1"/>
    </source>
</evidence>
<keyword evidence="1" id="KW-0812">Transmembrane</keyword>
<dbReference type="Pfam" id="PF23981">
    <property type="entry name" value="DUF7305"/>
    <property type="match status" value="1"/>
</dbReference>
<dbReference type="Pfam" id="PF13400">
    <property type="entry name" value="Tad"/>
    <property type="match status" value="1"/>
</dbReference>
<dbReference type="EMBL" id="JALNMJ010000041">
    <property type="protein sequence ID" value="MCK7616086.1"/>
    <property type="molecule type" value="Genomic_DNA"/>
</dbReference>
<accession>A0ABT0H337</accession>
<feature type="domain" description="Putative Flp pilus-assembly TadG-like N-terminal" evidence="2">
    <location>
        <begin position="15"/>
        <end position="62"/>
    </location>
</feature>
<dbReference type="Proteomes" id="UP001431221">
    <property type="component" value="Unassembled WGS sequence"/>
</dbReference>
<organism evidence="4 5">
    <name type="scientific">Roseibium sediminicola</name>
    <dbReference type="NCBI Taxonomy" id="2933272"/>
    <lineage>
        <taxon>Bacteria</taxon>
        <taxon>Pseudomonadati</taxon>
        <taxon>Pseudomonadota</taxon>
        <taxon>Alphaproteobacteria</taxon>
        <taxon>Hyphomicrobiales</taxon>
        <taxon>Stappiaceae</taxon>
        <taxon>Roseibium</taxon>
    </lineage>
</organism>
<reference evidence="4" key="1">
    <citation type="submission" date="2022-04" db="EMBL/GenBank/DDBJ databases">
        <title>Roseibium sp. CAU 1639 isolated from mud.</title>
        <authorList>
            <person name="Kim W."/>
        </authorList>
    </citation>
    <scope>NUCLEOTIDE SEQUENCE</scope>
    <source>
        <strain evidence="4">CAU 1639</strain>
    </source>
</reference>
<dbReference type="InterPro" id="IPR028087">
    <property type="entry name" value="Tad_N"/>
</dbReference>
<keyword evidence="1" id="KW-1133">Transmembrane helix</keyword>
<evidence type="ECO:0000256" key="1">
    <source>
        <dbReference type="SAM" id="Phobius"/>
    </source>
</evidence>